<dbReference type="Proteomes" id="UP001209878">
    <property type="component" value="Unassembled WGS sequence"/>
</dbReference>
<gene>
    <name evidence="2" type="ORF">NP493_56g02013</name>
</gene>
<evidence type="ECO:0000256" key="1">
    <source>
        <dbReference type="SAM" id="MobiDB-lite"/>
    </source>
</evidence>
<evidence type="ECO:0000313" key="2">
    <source>
        <dbReference type="EMBL" id="KAK2191273.1"/>
    </source>
</evidence>
<comment type="caution">
    <text evidence="2">The sequence shown here is derived from an EMBL/GenBank/DDBJ whole genome shotgun (WGS) entry which is preliminary data.</text>
</comment>
<dbReference type="AlphaFoldDB" id="A0AAD9UIZ0"/>
<dbReference type="EMBL" id="JAODUO010000055">
    <property type="protein sequence ID" value="KAK2191273.1"/>
    <property type="molecule type" value="Genomic_DNA"/>
</dbReference>
<feature type="region of interest" description="Disordered" evidence="1">
    <location>
        <begin position="55"/>
        <end position="77"/>
    </location>
</feature>
<reference evidence="2" key="1">
    <citation type="journal article" date="2023" name="Mol. Biol. Evol.">
        <title>Third-Generation Sequencing Reveals the Adaptive Role of the Epigenome in Three Deep-Sea Polychaetes.</title>
        <authorList>
            <person name="Perez M."/>
            <person name="Aroh O."/>
            <person name="Sun Y."/>
            <person name="Lan Y."/>
            <person name="Juniper S.K."/>
            <person name="Young C.R."/>
            <person name="Angers B."/>
            <person name="Qian P.Y."/>
        </authorList>
    </citation>
    <scope>NUCLEOTIDE SEQUENCE</scope>
    <source>
        <strain evidence="2">R07B-5</strain>
    </source>
</reference>
<keyword evidence="3" id="KW-1185">Reference proteome</keyword>
<evidence type="ECO:0000313" key="3">
    <source>
        <dbReference type="Proteomes" id="UP001209878"/>
    </source>
</evidence>
<name>A0AAD9UIZ0_RIDPI</name>
<organism evidence="2 3">
    <name type="scientific">Ridgeia piscesae</name>
    <name type="common">Tubeworm</name>
    <dbReference type="NCBI Taxonomy" id="27915"/>
    <lineage>
        <taxon>Eukaryota</taxon>
        <taxon>Metazoa</taxon>
        <taxon>Spiralia</taxon>
        <taxon>Lophotrochozoa</taxon>
        <taxon>Annelida</taxon>
        <taxon>Polychaeta</taxon>
        <taxon>Sedentaria</taxon>
        <taxon>Canalipalpata</taxon>
        <taxon>Sabellida</taxon>
        <taxon>Siboglinidae</taxon>
        <taxon>Ridgeia</taxon>
    </lineage>
</organism>
<feature type="compositionally biased region" description="Basic and acidic residues" evidence="1">
    <location>
        <begin position="58"/>
        <end position="77"/>
    </location>
</feature>
<sequence length="77" mass="8769">MLPPPNAHTRGRCRRVHVNDVYTDTCVTHQTKRTRDTDTSCQYTPFSRAARLATMTSRRRDVTGGARDGADIHNKRI</sequence>
<accession>A0AAD9UIZ0</accession>
<proteinExistence type="predicted"/>
<protein>
    <submittedName>
        <fullName evidence="2">Uncharacterized protein</fullName>
    </submittedName>
</protein>